<dbReference type="Pfam" id="PF00654">
    <property type="entry name" value="Voltage_CLC"/>
    <property type="match status" value="1"/>
</dbReference>
<keyword evidence="2 5" id="KW-0812">Transmembrane</keyword>
<name>A0A2S3W0M1_9PROT</name>
<feature type="transmembrane region" description="Helical" evidence="5">
    <location>
        <begin position="347"/>
        <end position="374"/>
    </location>
</feature>
<dbReference type="AlphaFoldDB" id="A0A2S3W0M1"/>
<evidence type="ECO:0000256" key="3">
    <source>
        <dbReference type="ARBA" id="ARBA00022989"/>
    </source>
</evidence>
<gene>
    <name evidence="6" type="ORF">KMAL_19610</name>
</gene>
<feature type="transmembrane region" description="Helical" evidence="5">
    <location>
        <begin position="147"/>
        <end position="172"/>
    </location>
</feature>
<reference evidence="6 7" key="1">
    <citation type="submission" date="2018-01" db="EMBL/GenBank/DDBJ databases">
        <title>Draft Genome Sequence of Komagataeibacter maltaceti LMG 1529, a Vinegar Producing Acetic Acid Bacterium Isolated from Malt Vinegar Brewery Acetifiers.</title>
        <authorList>
            <person name="Zhang Q."/>
            <person name="Hollensteiner J."/>
            <person name="Poehlein A."/>
            <person name="Daniel R."/>
        </authorList>
    </citation>
    <scope>NUCLEOTIDE SEQUENCE [LARGE SCALE GENOMIC DNA]</scope>
    <source>
        <strain evidence="6 7">LMG 1529</strain>
    </source>
</reference>
<dbReference type="PANTHER" id="PTHR43427:SF12">
    <property type="entry name" value="CHLORIDE TRANSPORTER"/>
    <property type="match status" value="1"/>
</dbReference>
<feature type="transmembrane region" description="Helical" evidence="5">
    <location>
        <begin position="394"/>
        <end position="415"/>
    </location>
</feature>
<evidence type="ECO:0000256" key="2">
    <source>
        <dbReference type="ARBA" id="ARBA00022692"/>
    </source>
</evidence>
<dbReference type="EMBL" id="POTC01000025">
    <property type="protein sequence ID" value="POF62387.1"/>
    <property type="molecule type" value="Genomic_DNA"/>
</dbReference>
<dbReference type="Proteomes" id="UP000237344">
    <property type="component" value="Unassembled WGS sequence"/>
</dbReference>
<feature type="transmembrane region" description="Helical" evidence="5">
    <location>
        <begin position="17"/>
        <end position="42"/>
    </location>
</feature>
<feature type="transmembrane region" description="Helical" evidence="5">
    <location>
        <begin position="270"/>
        <end position="297"/>
    </location>
</feature>
<organism evidence="6 7">
    <name type="scientific">Novacetimonas maltaceti</name>
    <dbReference type="NCBI Taxonomy" id="1203393"/>
    <lineage>
        <taxon>Bacteria</taxon>
        <taxon>Pseudomonadati</taxon>
        <taxon>Pseudomonadota</taxon>
        <taxon>Alphaproteobacteria</taxon>
        <taxon>Acetobacterales</taxon>
        <taxon>Acetobacteraceae</taxon>
        <taxon>Novacetimonas</taxon>
    </lineage>
</organism>
<dbReference type="SUPFAM" id="SSF81340">
    <property type="entry name" value="Clc chloride channel"/>
    <property type="match status" value="1"/>
</dbReference>
<sequence>MTLSRLIVTSGANIRVILKWGCVLVPMSACIGTLCAIFLWLLDQVTACRIAHPGLLWLLPLAGVAVGLAYHGFGRCAEGGNNLIIDQIHEPGGGVPLRMAPLVLVSTVISHLFGASVGREGTAVQIGGSLASGFGRLFRLEPHEVRIVLTSGIAAGFGAVFGTPIAGAIFALEVLSIGQINYRPLLPAAFSSIFADWVCHSWGIHHTSYRVTFGGAPDWGGSVFHMNPILLAKVGVAAVCFGLASLLFAESVHRLTPVIRRTCPVAWLRPAIGGVLTIALVHCVGSRDYLGLGVVAATQDGASIVNFFHTGDYTWSWLYKLLFTVAVLATGYKGGEVTPLFFIGAGLGNTLSGLLGVPVDLLASVGFVAVFAGAANTPLACTFMGIELFGATNIVYIATGCFVAYLCSGHSGIYLSQRVRVAKHADPLIIPNMPLRQARTVWDK</sequence>
<dbReference type="GO" id="GO:0015108">
    <property type="term" value="F:chloride transmembrane transporter activity"/>
    <property type="evidence" value="ECO:0007669"/>
    <property type="project" value="InterPro"/>
</dbReference>
<protein>
    <submittedName>
        <fullName evidence="6">Voltage gated chloride channel</fullName>
    </submittedName>
</protein>
<dbReference type="CDD" id="cd03682">
    <property type="entry name" value="ClC_sycA_like"/>
    <property type="match status" value="1"/>
</dbReference>
<dbReference type="InterPro" id="IPR001807">
    <property type="entry name" value="ClC"/>
</dbReference>
<feature type="transmembrane region" description="Helical" evidence="5">
    <location>
        <begin position="317"/>
        <end position="335"/>
    </location>
</feature>
<evidence type="ECO:0000313" key="6">
    <source>
        <dbReference type="EMBL" id="POF62387.1"/>
    </source>
</evidence>
<keyword evidence="3 5" id="KW-1133">Transmembrane helix</keyword>
<feature type="transmembrane region" description="Helical" evidence="5">
    <location>
        <begin position="54"/>
        <end position="73"/>
    </location>
</feature>
<dbReference type="GO" id="GO:0016020">
    <property type="term" value="C:membrane"/>
    <property type="evidence" value="ECO:0007669"/>
    <property type="project" value="UniProtKB-SubCell"/>
</dbReference>
<accession>A0A2S3W0M1</accession>
<evidence type="ECO:0000256" key="4">
    <source>
        <dbReference type="ARBA" id="ARBA00023136"/>
    </source>
</evidence>
<evidence type="ECO:0000256" key="5">
    <source>
        <dbReference type="SAM" id="Phobius"/>
    </source>
</evidence>
<comment type="caution">
    <text evidence="6">The sequence shown here is derived from an EMBL/GenBank/DDBJ whole genome shotgun (WGS) entry which is preliminary data.</text>
</comment>
<dbReference type="Gene3D" id="1.10.3080.10">
    <property type="entry name" value="Clc chloride channel"/>
    <property type="match status" value="1"/>
</dbReference>
<dbReference type="PANTHER" id="PTHR43427">
    <property type="entry name" value="CHLORIDE CHANNEL PROTEIN CLC-E"/>
    <property type="match status" value="1"/>
</dbReference>
<feature type="transmembrane region" description="Helical" evidence="5">
    <location>
        <begin position="224"/>
        <end position="249"/>
    </location>
</feature>
<dbReference type="InterPro" id="IPR050368">
    <property type="entry name" value="ClC-type_chloride_channel"/>
</dbReference>
<dbReference type="RefSeq" id="WP_110095536.1">
    <property type="nucleotide sequence ID" value="NZ_NKUE01000022.1"/>
</dbReference>
<dbReference type="InterPro" id="IPR014743">
    <property type="entry name" value="Cl-channel_core"/>
</dbReference>
<dbReference type="PRINTS" id="PR00762">
    <property type="entry name" value="CLCHANNEL"/>
</dbReference>
<keyword evidence="7" id="KW-1185">Reference proteome</keyword>
<evidence type="ECO:0000313" key="7">
    <source>
        <dbReference type="Proteomes" id="UP000237344"/>
    </source>
</evidence>
<dbReference type="OrthoDB" id="9767361at2"/>
<keyword evidence="4 5" id="KW-0472">Membrane</keyword>
<evidence type="ECO:0000256" key="1">
    <source>
        <dbReference type="ARBA" id="ARBA00004141"/>
    </source>
</evidence>
<comment type="subcellular location">
    <subcellularLocation>
        <location evidence="1">Membrane</location>
        <topology evidence="1">Multi-pass membrane protein</topology>
    </subcellularLocation>
</comment>
<proteinExistence type="predicted"/>